<feature type="region of interest" description="Disordered" evidence="1">
    <location>
        <begin position="1"/>
        <end position="40"/>
    </location>
</feature>
<dbReference type="Proteomes" id="UP000652761">
    <property type="component" value="Unassembled WGS sequence"/>
</dbReference>
<dbReference type="EMBL" id="NMUH01002077">
    <property type="protein sequence ID" value="MQL97638.1"/>
    <property type="molecule type" value="Genomic_DNA"/>
</dbReference>
<feature type="compositionally biased region" description="Basic and acidic residues" evidence="1">
    <location>
        <begin position="1"/>
        <end position="10"/>
    </location>
</feature>
<organism evidence="2 3">
    <name type="scientific">Colocasia esculenta</name>
    <name type="common">Wild taro</name>
    <name type="synonym">Arum esculentum</name>
    <dbReference type="NCBI Taxonomy" id="4460"/>
    <lineage>
        <taxon>Eukaryota</taxon>
        <taxon>Viridiplantae</taxon>
        <taxon>Streptophyta</taxon>
        <taxon>Embryophyta</taxon>
        <taxon>Tracheophyta</taxon>
        <taxon>Spermatophyta</taxon>
        <taxon>Magnoliopsida</taxon>
        <taxon>Liliopsida</taxon>
        <taxon>Araceae</taxon>
        <taxon>Aroideae</taxon>
        <taxon>Colocasieae</taxon>
        <taxon>Colocasia</taxon>
    </lineage>
</organism>
<comment type="caution">
    <text evidence="2">The sequence shown here is derived from an EMBL/GenBank/DDBJ whole genome shotgun (WGS) entry which is preliminary data.</text>
</comment>
<accession>A0A843VM71</accession>
<reference evidence="2" key="1">
    <citation type="submission" date="2017-07" db="EMBL/GenBank/DDBJ databases">
        <title>Taro Niue Genome Assembly and Annotation.</title>
        <authorList>
            <person name="Atibalentja N."/>
            <person name="Keating K."/>
            <person name="Fields C.J."/>
        </authorList>
    </citation>
    <scope>NUCLEOTIDE SEQUENCE</scope>
    <source>
        <strain evidence="2">Niue_2</strain>
        <tissue evidence="2">Leaf</tissue>
    </source>
</reference>
<dbReference type="AlphaFoldDB" id="A0A843VM71"/>
<protein>
    <submittedName>
        <fullName evidence="2">Uncharacterized protein</fullName>
    </submittedName>
</protein>
<keyword evidence="3" id="KW-1185">Reference proteome</keyword>
<name>A0A843VM71_COLES</name>
<gene>
    <name evidence="2" type="ORF">Taro_030334</name>
</gene>
<proteinExistence type="predicted"/>
<evidence type="ECO:0000256" key="1">
    <source>
        <dbReference type="SAM" id="MobiDB-lite"/>
    </source>
</evidence>
<sequence length="74" mass="7873">MMPHSGHEDGFTTPATDPDKPHKTVSQFRSHAKGLAAAPLEQAKKLWRPTNTTLMDHTAAGPCLAPLGTLARAS</sequence>
<evidence type="ECO:0000313" key="2">
    <source>
        <dbReference type="EMBL" id="MQL97638.1"/>
    </source>
</evidence>
<evidence type="ECO:0000313" key="3">
    <source>
        <dbReference type="Proteomes" id="UP000652761"/>
    </source>
</evidence>